<evidence type="ECO:0000256" key="2">
    <source>
        <dbReference type="ARBA" id="ARBA00023134"/>
    </source>
</evidence>
<dbReference type="PROSITE" id="PS51710">
    <property type="entry name" value="G_OBG"/>
    <property type="match status" value="1"/>
</dbReference>
<dbReference type="SUPFAM" id="SSF52540">
    <property type="entry name" value="P-loop containing nucleoside triphosphate hydrolases"/>
    <property type="match status" value="1"/>
</dbReference>
<dbReference type="InterPro" id="IPR045001">
    <property type="entry name" value="DRG"/>
</dbReference>
<dbReference type="NCBIfam" id="TIGR00231">
    <property type="entry name" value="small_GTP"/>
    <property type="match status" value="1"/>
</dbReference>
<dbReference type="AlphaFoldDB" id="E3GXE7"/>
<dbReference type="InterPro" id="IPR012675">
    <property type="entry name" value="Beta-grasp_dom_sf"/>
</dbReference>
<keyword evidence="2" id="KW-0342">GTP-binding</keyword>
<organism evidence="6 7">
    <name type="scientific">Methanothermus fervidus (strain ATCC 43054 / DSM 2088 / JCM 10308 / V24 S)</name>
    <dbReference type="NCBI Taxonomy" id="523846"/>
    <lineage>
        <taxon>Archaea</taxon>
        <taxon>Methanobacteriati</taxon>
        <taxon>Methanobacteriota</taxon>
        <taxon>Methanomada group</taxon>
        <taxon>Methanobacteria</taxon>
        <taxon>Methanobacteriales</taxon>
        <taxon>Methanothermaceae</taxon>
        <taxon>Methanothermus</taxon>
    </lineage>
</organism>
<feature type="coiled-coil region" evidence="3">
    <location>
        <begin position="15"/>
        <end position="42"/>
    </location>
</feature>
<keyword evidence="1" id="KW-0547">Nucleotide-binding</keyword>
<dbReference type="InterPro" id="IPR031167">
    <property type="entry name" value="G_OBG"/>
</dbReference>
<dbReference type="Pfam" id="PF16897">
    <property type="entry name" value="MMR_HSR1_Xtn"/>
    <property type="match status" value="1"/>
</dbReference>
<dbReference type="FunFam" id="3.10.20.30:FF:000016">
    <property type="entry name" value="Developmentally-regulated GTP-binding protein 2"/>
    <property type="match status" value="1"/>
</dbReference>
<protein>
    <submittedName>
        <fullName evidence="6">Small GTP-binding protein</fullName>
    </submittedName>
</protein>
<sequence>MIKELEEEIRRTPYNKATARHIGRLKARIAKLREEASKKSGKSKGKGFLIKKTGDATVVLVGFPSVGKSTLLNKLTNAESKVGNYQFTTLNIVPGMLEYKGAKIQIFDIPGIIKGASEGKGRGREVLSSVRAADLIVVVMDVFNLDYDTIINELRNVDIRPGEKPPDIRIKKKERGGINIYSTNKVDEEVVRSILREYNIYSADVIIREKFDVDRFIDAIAGNRTYIPVLKVVNKIDLVNKEYLKHVKSKFPDAILVSAKNNLNIDKLKEEIFKNLNLIRIYTKKPGKDPNYKEPLIMRKGCTIEDVCKKLHKSFLEDFRYARVWGKSAKFNGQKVGLEHVLEDGDIVQIIKKV</sequence>
<dbReference type="CDD" id="cd01896">
    <property type="entry name" value="DRG"/>
    <property type="match status" value="1"/>
</dbReference>
<dbReference type="HOGENOM" id="CLU_044997_0_0_2"/>
<evidence type="ECO:0000259" key="4">
    <source>
        <dbReference type="PROSITE" id="PS51710"/>
    </source>
</evidence>
<dbReference type="InterPro" id="IPR006074">
    <property type="entry name" value="GTP1-OBG_CS"/>
</dbReference>
<dbReference type="PROSITE" id="PS00905">
    <property type="entry name" value="GTP1_OBG"/>
    <property type="match status" value="1"/>
</dbReference>
<dbReference type="InterPro" id="IPR006073">
    <property type="entry name" value="GTP-bd"/>
</dbReference>
<dbReference type="PRINTS" id="PR00326">
    <property type="entry name" value="GTP1OBG"/>
</dbReference>
<gene>
    <name evidence="6" type="ordered locus">Mfer_0176</name>
</gene>
<accession>E3GXE7</accession>
<dbReference type="InterPro" id="IPR031662">
    <property type="entry name" value="GTP-binding_2"/>
</dbReference>
<name>E3GXE7_METFV</name>
<dbReference type="CDD" id="cd01666">
    <property type="entry name" value="TGS_DRG"/>
    <property type="match status" value="1"/>
</dbReference>
<dbReference type="SUPFAM" id="SSF81271">
    <property type="entry name" value="TGS-like"/>
    <property type="match status" value="1"/>
</dbReference>
<dbReference type="InterPro" id="IPR027417">
    <property type="entry name" value="P-loop_NTPase"/>
</dbReference>
<keyword evidence="7" id="KW-1185">Reference proteome</keyword>
<dbReference type="InterPro" id="IPR005225">
    <property type="entry name" value="Small_GTP-bd"/>
</dbReference>
<evidence type="ECO:0000256" key="1">
    <source>
        <dbReference type="ARBA" id="ARBA00022741"/>
    </source>
</evidence>
<reference evidence="6 7" key="1">
    <citation type="journal article" date="2010" name="Stand. Genomic Sci.">
        <title>Complete genome sequence of Methanothermus fervidus type strain (V24S).</title>
        <authorList>
            <person name="Anderson I."/>
            <person name="Djao O.D."/>
            <person name="Misra M."/>
            <person name="Chertkov O."/>
            <person name="Nolan M."/>
            <person name="Lucas S."/>
            <person name="Lapidus A."/>
            <person name="Del Rio T.G."/>
            <person name="Tice H."/>
            <person name="Cheng J.F."/>
            <person name="Tapia R."/>
            <person name="Han C."/>
            <person name="Goodwin L."/>
            <person name="Pitluck S."/>
            <person name="Liolios K."/>
            <person name="Ivanova N."/>
            <person name="Mavromatis K."/>
            <person name="Mikhailova N."/>
            <person name="Pati A."/>
            <person name="Brambilla E."/>
            <person name="Chen A."/>
            <person name="Palaniappan K."/>
            <person name="Land M."/>
            <person name="Hauser L."/>
            <person name="Chang Y.J."/>
            <person name="Jeffries C.D."/>
            <person name="Sikorski J."/>
            <person name="Spring S."/>
            <person name="Rohde M."/>
            <person name="Eichinger K."/>
            <person name="Huber H."/>
            <person name="Wirth R."/>
            <person name="Goker M."/>
            <person name="Detter J.C."/>
            <person name="Woyke T."/>
            <person name="Bristow J."/>
            <person name="Eisen J.A."/>
            <person name="Markowitz V."/>
            <person name="Hugenholtz P."/>
            <person name="Klenk H.P."/>
            <person name="Kyrpides N.C."/>
        </authorList>
    </citation>
    <scope>NUCLEOTIDE SEQUENCE [LARGE SCALE GENOMIC DNA]</scope>
    <source>
        <strain evidence="7">ATCC 43054 / DSM 2088 / JCM 10308 / V24 S</strain>
    </source>
</reference>
<dbReference type="Gene3D" id="3.10.20.30">
    <property type="match status" value="1"/>
</dbReference>
<dbReference type="Pfam" id="PF01926">
    <property type="entry name" value="MMR_HSR1"/>
    <property type="match status" value="1"/>
</dbReference>
<dbReference type="GO" id="GO:0003924">
    <property type="term" value="F:GTPase activity"/>
    <property type="evidence" value="ECO:0007669"/>
    <property type="project" value="InterPro"/>
</dbReference>
<dbReference type="PANTHER" id="PTHR43127">
    <property type="entry name" value="DEVELOPMENTALLY-REGULATED GTP-BINDING PROTEIN 2"/>
    <property type="match status" value="1"/>
</dbReference>
<dbReference type="Proteomes" id="UP000002315">
    <property type="component" value="Chromosome"/>
</dbReference>
<evidence type="ECO:0000259" key="5">
    <source>
        <dbReference type="PROSITE" id="PS51880"/>
    </source>
</evidence>
<dbReference type="GO" id="GO:0005525">
    <property type="term" value="F:GTP binding"/>
    <property type="evidence" value="ECO:0007669"/>
    <property type="project" value="UniProtKB-KW"/>
</dbReference>
<feature type="domain" description="OBG-type G" evidence="4">
    <location>
        <begin position="56"/>
        <end position="277"/>
    </location>
</feature>
<proteinExistence type="predicted"/>
<dbReference type="Pfam" id="PF02824">
    <property type="entry name" value="TGS"/>
    <property type="match status" value="1"/>
</dbReference>
<dbReference type="PROSITE" id="PS51880">
    <property type="entry name" value="TGS"/>
    <property type="match status" value="1"/>
</dbReference>
<dbReference type="EMBL" id="CP002278">
    <property type="protein sequence ID" value="ADP76979.1"/>
    <property type="molecule type" value="Genomic_DNA"/>
</dbReference>
<keyword evidence="3" id="KW-0175">Coiled coil</keyword>
<evidence type="ECO:0000256" key="3">
    <source>
        <dbReference type="SAM" id="Coils"/>
    </source>
</evidence>
<dbReference type="InterPro" id="IPR012676">
    <property type="entry name" value="TGS-like"/>
</dbReference>
<evidence type="ECO:0000313" key="6">
    <source>
        <dbReference type="EMBL" id="ADP76979.1"/>
    </source>
</evidence>
<feature type="domain" description="TGS" evidence="5">
    <location>
        <begin position="277"/>
        <end position="352"/>
    </location>
</feature>
<dbReference type="STRING" id="523846.Mfer_0176"/>
<dbReference type="Gene3D" id="3.40.50.300">
    <property type="entry name" value="P-loop containing nucleotide triphosphate hydrolases"/>
    <property type="match status" value="1"/>
</dbReference>
<dbReference type="InterPro" id="IPR004095">
    <property type="entry name" value="TGS"/>
</dbReference>
<evidence type="ECO:0000313" key="7">
    <source>
        <dbReference type="Proteomes" id="UP000002315"/>
    </source>
</evidence>
<dbReference type="KEGG" id="mfv:Mfer_0176"/>